<organism evidence="4 5">
    <name type="scientific">Rhodococcus koreensis</name>
    <dbReference type="NCBI Taxonomy" id="99653"/>
    <lineage>
        <taxon>Bacteria</taxon>
        <taxon>Bacillati</taxon>
        <taxon>Actinomycetota</taxon>
        <taxon>Actinomycetes</taxon>
        <taxon>Mycobacteriales</taxon>
        <taxon>Nocardiaceae</taxon>
        <taxon>Rhodococcus</taxon>
    </lineage>
</organism>
<dbReference type="EMBL" id="FNSV01000005">
    <property type="protein sequence ID" value="SED18299.1"/>
    <property type="molecule type" value="Genomic_DNA"/>
</dbReference>
<dbReference type="PROSITE" id="PS00061">
    <property type="entry name" value="ADH_SHORT"/>
    <property type="match status" value="1"/>
</dbReference>
<comment type="similarity">
    <text evidence="1">Belongs to the short-chain dehydrogenases/reductases (SDR) family.</text>
</comment>
<dbReference type="PANTHER" id="PTHR42760">
    <property type="entry name" value="SHORT-CHAIN DEHYDROGENASES/REDUCTASES FAMILY MEMBER"/>
    <property type="match status" value="1"/>
</dbReference>
<dbReference type="PRINTS" id="PR00081">
    <property type="entry name" value="GDHRDH"/>
</dbReference>
<keyword evidence="5" id="KW-1185">Reference proteome</keyword>
<dbReference type="InterPro" id="IPR036291">
    <property type="entry name" value="NAD(P)-bd_dom_sf"/>
</dbReference>
<dbReference type="NCBIfam" id="NF005559">
    <property type="entry name" value="PRK07231.1"/>
    <property type="match status" value="1"/>
</dbReference>
<dbReference type="AlphaFoldDB" id="A0A1H4YK11"/>
<dbReference type="Proteomes" id="UP000183561">
    <property type="component" value="Unassembled WGS sequence"/>
</dbReference>
<dbReference type="Pfam" id="PF13561">
    <property type="entry name" value="adh_short_C2"/>
    <property type="match status" value="1"/>
</dbReference>
<dbReference type="PANTHER" id="PTHR42760:SF40">
    <property type="entry name" value="3-OXOACYL-[ACYL-CARRIER-PROTEIN] REDUCTASE, CHLOROPLASTIC"/>
    <property type="match status" value="1"/>
</dbReference>
<accession>A0A1H4YK11</accession>
<keyword evidence="2" id="KW-0560">Oxidoreductase</keyword>
<protein>
    <submittedName>
        <fullName evidence="4">Enoyl-(Acyl carrier protein) reductase</fullName>
    </submittedName>
</protein>
<dbReference type="PRINTS" id="PR00080">
    <property type="entry name" value="SDRFAMILY"/>
</dbReference>
<dbReference type="CDD" id="cd05233">
    <property type="entry name" value="SDR_c"/>
    <property type="match status" value="1"/>
</dbReference>
<evidence type="ECO:0000259" key="3">
    <source>
        <dbReference type="SMART" id="SM00822"/>
    </source>
</evidence>
<dbReference type="InterPro" id="IPR002347">
    <property type="entry name" value="SDR_fam"/>
</dbReference>
<evidence type="ECO:0000313" key="4">
    <source>
        <dbReference type="EMBL" id="SED18299.1"/>
    </source>
</evidence>
<dbReference type="InterPro" id="IPR057326">
    <property type="entry name" value="KR_dom"/>
</dbReference>
<gene>
    <name evidence="4" type="ORF">SAMN04490239_7170</name>
</gene>
<proteinExistence type="inferred from homology"/>
<reference evidence="5" key="1">
    <citation type="submission" date="2016-10" db="EMBL/GenBank/DDBJ databases">
        <authorList>
            <person name="Varghese N."/>
            <person name="Submissions S."/>
        </authorList>
    </citation>
    <scope>NUCLEOTIDE SEQUENCE [LARGE SCALE GENOMIC DNA]</scope>
    <source>
        <strain evidence="5">DSM 44498</strain>
    </source>
</reference>
<dbReference type="FunFam" id="3.40.50.720:FF:000084">
    <property type="entry name" value="Short-chain dehydrogenase reductase"/>
    <property type="match status" value="1"/>
</dbReference>
<evidence type="ECO:0000256" key="1">
    <source>
        <dbReference type="ARBA" id="ARBA00006484"/>
    </source>
</evidence>
<evidence type="ECO:0000256" key="2">
    <source>
        <dbReference type="ARBA" id="ARBA00023002"/>
    </source>
</evidence>
<dbReference type="GO" id="GO:0016616">
    <property type="term" value="F:oxidoreductase activity, acting on the CH-OH group of donors, NAD or NADP as acceptor"/>
    <property type="evidence" value="ECO:0007669"/>
    <property type="project" value="TreeGrafter"/>
</dbReference>
<name>A0A1H4YK11_9NOCA</name>
<sequence length="275" mass="28667">MSLEAAAHELKPSVTARFNGHTSIVVGGSKGIGKSTAERLAQEGSNVVIADIDPAVTETAASLAAEYPAVTVVGTVADITSLADCERVVSETTAQFGAFDNVVIAAGVVNNPADVVTLPEAEWNRVFAINVTGPFLFAKAAVPVLKGQGRGRIVLIASFWGRVGQPLFSAYCASKAAIIVLAQSLAAEVAGDGITVNTVAPGMTNTDLHRQALVEEAAKRSITFEEFRDQEYAHIPLGRSADPVDIANAVLFLTSDEARYVTGASIDVNGGVLFR</sequence>
<dbReference type="RefSeq" id="WP_167372206.1">
    <property type="nucleotide sequence ID" value="NZ_FNSV01000005.1"/>
</dbReference>
<feature type="domain" description="Ketoreductase" evidence="3">
    <location>
        <begin position="21"/>
        <end position="202"/>
    </location>
</feature>
<dbReference type="Gene3D" id="3.40.50.720">
    <property type="entry name" value="NAD(P)-binding Rossmann-like Domain"/>
    <property type="match status" value="1"/>
</dbReference>
<evidence type="ECO:0000313" key="5">
    <source>
        <dbReference type="Proteomes" id="UP000183561"/>
    </source>
</evidence>
<dbReference type="SMART" id="SM00822">
    <property type="entry name" value="PKS_KR"/>
    <property type="match status" value="1"/>
</dbReference>
<dbReference type="SUPFAM" id="SSF51735">
    <property type="entry name" value="NAD(P)-binding Rossmann-fold domains"/>
    <property type="match status" value="1"/>
</dbReference>
<dbReference type="InterPro" id="IPR020904">
    <property type="entry name" value="Sc_DH/Rdtase_CS"/>
</dbReference>
<dbReference type="GO" id="GO:0030497">
    <property type="term" value="P:fatty acid elongation"/>
    <property type="evidence" value="ECO:0007669"/>
    <property type="project" value="TreeGrafter"/>
</dbReference>